<feature type="domain" description="Rab-GAP TBC" evidence="1">
    <location>
        <begin position="1"/>
        <end position="159"/>
    </location>
</feature>
<proteinExistence type="predicted"/>
<reference evidence="2" key="1">
    <citation type="submission" date="2021-04" db="EMBL/GenBank/DDBJ databases">
        <authorList>
            <consortium name="Molecular Ecology Group"/>
        </authorList>
    </citation>
    <scope>NUCLEOTIDE SEQUENCE</scope>
</reference>
<comment type="caution">
    <text evidence="2">The sequence shown here is derived from an EMBL/GenBank/DDBJ whole genome shotgun (WGS) entry which is preliminary data.</text>
</comment>
<dbReference type="Proteomes" id="UP000678393">
    <property type="component" value="Unassembled WGS sequence"/>
</dbReference>
<dbReference type="EMBL" id="CAJHNH020003728">
    <property type="protein sequence ID" value="CAG5129884.1"/>
    <property type="molecule type" value="Genomic_DNA"/>
</dbReference>
<dbReference type="Gene3D" id="1.10.8.270">
    <property type="entry name" value="putative rabgap domain of human tbc1 domain family member 14 like domains"/>
    <property type="match status" value="1"/>
</dbReference>
<evidence type="ECO:0000313" key="2">
    <source>
        <dbReference type="EMBL" id="CAG5129884.1"/>
    </source>
</evidence>
<dbReference type="AlphaFoldDB" id="A0A8S3ZJX1"/>
<evidence type="ECO:0000313" key="3">
    <source>
        <dbReference type="Proteomes" id="UP000678393"/>
    </source>
</evidence>
<feature type="non-terminal residue" evidence="2">
    <location>
        <position position="211"/>
    </location>
</feature>
<dbReference type="PROSITE" id="PS50086">
    <property type="entry name" value="TBC_RABGAP"/>
    <property type="match status" value="1"/>
</dbReference>
<dbReference type="SUPFAM" id="SSF47923">
    <property type="entry name" value="Ypt/Rab-GAP domain of gyp1p"/>
    <property type="match status" value="2"/>
</dbReference>
<dbReference type="GO" id="GO:0005783">
    <property type="term" value="C:endoplasmic reticulum"/>
    <property type="evidence" value="ECO:0007669"/>
    <property type="project" value="TreeGrafter"/>
</dbReference>
<organism evidence="2 3">
    <name type="scientific">Candidula unifasciata</name>
    <dbReference type="NCBI Taxonomy" id="100452"/>
    <lineage>
        <taxon>Eukaryota</taxon>
        <taxon>Metazoa</taxon>
        <taxon>Spiralia</taxon>
        <taxon>Lophotrochozoa</taxon>
        <taxon>Mollusca</taxon>
        <taxon>Gastropoda</taxon>
        <taxon>Heterobranchia</taxon>
        <taxon>Euthyneura</taxon>
        <taxon>Panpulmonata</taxon>
        <taxon>Eupulmonata</taxon>
        <taxon>Stylommatophora</taxon>
        <taxon>Helicina</taxon>
        <taxon>Helicoidea</taxon>
        <taxon>Geomitridae</taxon>
        <taxon>Candidula</taxon>
    </lineage>
</organism>
<gene>
    <name evidence="2" type="ORF">CUNI_LOCUS15442</name>
</gene>
<accession>A0A8S3ZJX1</accession>
<sequence>DLHRTGCSNFSGDDNDEDRAVLKRLLLAYARWNKRVGYCQGFNVIAALLLNVMDGKEDDALKVMIYLIDSVLPESYFSNNLRALSVDMAVFRDLLKLTYPKLAKHLDRLQLAAQDIRTGACYEPPLPNVFTMQWFLTLFATCLPVNIVLRVWDSILLDGSEILLRTALTIWGKLAKKIMNASSADEFYSLMGELSSCMMQGSVFDGDAIIK</sequence>
<dbReference type="SMART" id="SM00164">
    <property type="entry name" value="TBC"/>
    <property type="match status" value="1"/>
</dbReference>
<dbReference type="PANTHER" id="PTHR13399:SF2">
    <property type="entry name" value="TRANSLOCON-ASSOCIATED PROTEIN SUBUNIT GAMMA"/>
    <property type="match status" value="1"/>
</dbReference>
<dbReference type="InterPro" id="IPR000195">
    <property type="entry name" value="Rab-GAP-TBC_dom"/>
</dbReference>
<dbReference type="OrthoDB" id="289721at2759"/>
<protein>
    <recommendedName>
        <fullName evidence="1">Rab-GAP TBC domain-containing protein</fullName>
    </recommendedName>
</protein>
<keyword evidence="3" id="KW-1185">Reference proteome</keyword>
<dbReference type="Pfam" id="PF00566">
    <property type="entry name" value="RabGAP-TBC"/>
    <property type="match status" value="1"/>
</dbReference>
<feature type="non-terminal residue" evidence="2">
    <location>
        <position position="1"/>
    </location>
</feature>
<name>A0A8S3ZJX1_9EUPU</name>
<dbReference type="InterPro" id="IPR035969">
    <property type="entry name" value="Rab-GAP_TBC_sf"/>
</dbReference>
<dbReference type="Gene3D" id="1.10.472.80">
    <property type="entry name" value="Ypt/Rab-GAP domain of gyp1p, domain 3"/>
    <property type="match status" value="1"/>
</dbReference>
<evidence type="ECO:0000259" key="1">
    <source>
        <dbReference type="PROSITE" id="PS50086"/>
    </source>
</evidence>
<dbReference type="PANTHER" id="PTHR13399">
    <property type="entry name" value="TRANSLOCON-ASSOCIATED PROTEIN TRAP , GAMMA SUBUNIT"/>
    <property type="match status" value="1"/>
</dbReference>